<proteinExistence type="predicted"/>
<keyword evidence="3" id="KW-1185">Reference proteome</keyword>
<dbReference type="InParanoid" id="A0A168RIB0"/>
<dbReference type="Proteomes" id="UP000078561">
    <property type="component" value="Unassembled WGS sequence"/>
</dbReference>
<gene>
    <name evidence="2" type="primary">ABSGL_12614.1 scaffold 13066</name>
</gene>
<reference evidence="2" key="1">
    <citation type="submission" date="2016-04" db="EMBL/GenBank/DDBJ databases">
        <authorList>
            <person name="Evans L.H."/>
            <person name="Alamgir A."/>
            <person name="Owens N."/>
            <person name="Weber N.D."/>
            <person name="Virtaneva K."/>
            <person name="Barbian K."/>
            <person name="Babar A."/>
            <person name="Rosenke K."/>
        </authorList>
    </citation>
    <scope>NUCLEOTIDE SEQUENCE [LARGE SCALE GENOMIC DNA]</scope>
    <source>
        <strain evidence="2">CBS 101.48</strain>
    </source>
</reference>
<sequence length="151" mass="17274">MKSFDLVLLYVVPGVSTPSSNDEEELLIPARRTRRNTTNRDIPGLIIPPRRRSARQERPVTPPAPTPTPTTSDEDVSIVDMERTLLAREELEEGEIQQEYANMLNHRQTTVFARAVHNGDQVRSVISSLASRRRTTLGRTWQDYDIFKTFI</sequence>
<dbReference type="AlphaFoldDB" id="A0A168RIB0"/>
<evidence type="ECO:0000313" key="3">
    <source>
        <dbReference type="Proteomes" id="UP000078561"/>
    </source>
</evidence>
<feature type="region of interest" description="Disordered" evidence="1">
    <location>
        <begin position="39"/>
        <end position="74"/>
    </location>
</feature>
<evidence type="ECO:0000256" key="1">
    <source>
        <dbReference type="SAM" id="MobiDB-lite"/>
    </source>
</evidence>
<protein>
    <submittedName>
        <fullName evidence="2">Uncharacterized protein</fullName>
    </submittedName>
</protein>
<accession>A0A168RIB0</accession>
<evidence type="ECO:0000313" key="2">
    <source>
        <dbReference type="EMBL" id="SAM06987.1"/>
    </source>
</evidence>
<organism evidence="2">
    <name type="scientific">Absidia glauca</name>
    <name type="common">Pin mould</name>
    <dbReference type="NCBI Taxonomy" id="4829"/>
    <lineage>
        <taxon>Eukaryota</taxon>
        <taxon>Fungi</taxon>
        <taxon>Fungi incertae sedis</taxon>
        <taxon>Mucoromycota</taxon>
        <taxon>Mucoromycotina</taxon>
        <taxon>Mucoromycetes</taxon>
        <taxon>Mucorales</taxon>
        <taxon>Cunninghamellaceae</taxon>
        <taxon>Absidia</taxon>
    </lineage>
</organism>
<name>A0A168RIB0_ABSGL</name>
<dbReference type="EMBL" id="LT554655">
    <property type="protein sequence ID" value="SAM06987.1"/>
    <property type="molecule type" value="Genomic_DNA"/>
</dbReference>